<evidence type="ECO:0000259" key="5">
    <source>
        <dbReference type="PROSITE" id="PS51173"/>
    </source>
</evidence>
<dbReference type="RefSeq" id="WP_087481129.1">
    <property type="nucleotide sequence ID" value="NZ_AP024884.1"/>
</dbReference>
<dbReference type="InterPro" id="IPR008965">
    <property type="entry name" value="CBM2/CBM3_carb-bd_dom_sf"/>
</dbReference>
<dbReference type="GO" id="GO:0030247">
    <property type="term" value="F:polysaccharide binding"/>
    <property type="evidence" value="ECO:0007669"/>
    <property type="project" value="UniProtKB-UniRule"/>
</dbReference>
<dbReference type="PROSITE" id="PS51173">
    <property type="entry name" value="CBM2"/>
    <property type="match status" value="1"/>
</dbReference>
<dbReference type="CDD" id="cd22272">
    <property type="entry name" value="DPBB_EXLX1-like"/>
    <property type="match status" value="1"/>
</dbReference>
<dbReference type="SMART" id="SM00637">
    <property type="entry name" value="CBD_II"/>
    <property type="match status" value="1"/>
</dbReference>
<dbReference type="Proteomes" id="UP001283366">
    <property type="component" value="Unassembled WGS sequence"/>
</dbReference>
<organism evidence="7 8">
    <name type="scientific">Vibrio mangrovi</name>
    <dbReference type="NCBI Taxonomy" id="474394"/>
    <lineage>
        <taxon>Bacteria</taxon>
        <taxon>Pseudomonadati</taxon>
        <taxon>Pseudomonadota</taxon>
        <taxon>Gammaproteobacteria</taxon>
        <taxon>Vibrionales</taxon>
        <taxon>Vibrionaceae</taxon>
        <taxon>Vibrio</taxon>
    </lineage>
</organism>
<dbReference type="SUPFAM" id="SSF49590">
    <property type="entry name" value="PHL pollen allergen"/>
    <property type="match status" value="1"/>
</dbReference>
<feature type="domain" description="Expansin-like EG45" evidence="4">
    <location>
        <begin position="30"/>
        <end position="129"/>
    </location>
</feature>
<dbReference type="PROSITE" id="PS50842">
    <property type="entry name" value="EXPANSIN_EG45"/>
    <property type="match status" value="1"/>
</dbReference>
<dbReference type="InterPro" id="IPR049818">
    <property type="entry name" value="Expansin_EXLX1-like"/>
</dbReference>
<dbReference type="InterPro" id="IPR009009">
    <property type="entry name" value="RlpA-like_DPBB"/>
</dbReference>
<dbReference type="PANTHER" id="PTHR31836">
    <property type="match status" value="1"/>
</dbReference>
<dbReference type="SUPFAM" id="SSF50685">
    <property type="entry name" value="Barwin-like endoglucanases"/>
    <property type="match status" value="1"/>
</dbReference>
<dbReference type="Pfam" id="PF03330">
    <property type="entry name" value="DPBB_1"/>
    <property type="match status" value="1"/>
</dbReference>
<sequence>MNKTYYSLLVATMLVCGQSVADDSIHTGEGTFYGYGGGGNCSFPLPDDSIYTAAMNATDYNNSAACGAVIEVTNTKTNQTVTVRIDDQCPECAKGDVDLDQDAFAEISPLEAGRIPISWKYVANEQAGNMKLFFKEGSSQWWTAVQARDHRYPITAIEYRVSGSGNSYANLERKPYNYFVKADGFGVGPYDFRITDFWGQTVEVLSVPLILTNEIDTATQFPVHQGDGSSGDTGGSGDDGSTPPDDNNTPTSDNIAVSEATDSSWNDGYCETVTVTNNNDHGVVWAVTLDITGSVYNLWDGQWSQSGKTLSVTGASWNDSLSAGASTTFGFCANR</sequence>
<evidence type="ECO:0000259" key="4">
    <source>
        <dbReference type="PROSITE" id="PS50842"/>
    </source>
</evidence>
<dbReference type="Proteomes" id="UP000196125">
    <property type="component" value="Unassembled WGS sequence"/>
</dbReference>
<feature type="signal peptide" evidence="3">
    <location>
        <begin position="1"/>
        <end position="21"/>
    </location>
</feature>
<evidence type="ECO:0000256" key="2">
    <source>
        <dbReference type="SAM" id="MobiDB-lite"/>
    </source>
</evidence>
<evidence type="ECO:0000313" key="6">
    <source>
        <dbReference type="EMBL" id="MDW6004816.1"/>
    </source>
</evidence>
<keyword evidence="1 3" id="KW-0732">Signal</keyword>
<evidence type="ECO:0000313" key="8">
    <source>
        <dbReference type="Proteomes" id="UP000196125"/>
    </source>
</evidence>
<reference evidence="7 8" key="1">
    <citation type="submission" date="2017-05" db="EMBL/GenBank/DDBJ databases">
        <authorList>
            <person name="Song R."/>
            <person name="Chenine A.L."/>
            <person name="Ruprecht R.M."/>
        </authorList>
    </citation>
    <scope>NUCLEOTIDE SEQUENCE [LARGE SCALE GENOMIC DNA]</scope>
    <source>
        <strain evidence="7 8">CECT 7927</strain>
    </source>
</reference>
<dbReference type="Gene3D" id="2.40.40.10">
    <property type="entry name" value="RlpA-like domain"/>
    <property type="match status" value="1"/>
</dbReference>
<dbReference type="InterPro" id="IPR036749">
    <property type="entry name" value="Expansin_CBD_sf"/>
</dbReference>
<evidence type="ECO:0000256" key="3">
    <source>
        <dbReference type="SAM" id="SignalP"/>
    </source>
</evidence>
<proteinExistence type="predicted"/>
<gene>
    <name evidence="7" type="primary">yoaJ</name>
    <name evidence="6" type="ORF">SBX37_18310</name>
    <name evidence="7" type="ORF">VIM7927_02385</name>
</gene>
<dbReference type="SUPFAM" id="SSF49384">
    <property type="entry name" value="Carbohydrate-binding domain"/>
    <property type="match status" value="1"/>
</dbReference>
<evidence type="ECO:0000313" key="9">
    <source>
        <dbReference type="Proteomes" id="UP001283366"/>
    </source>
</evidence>
<feature type="compositionally biased region" description="Gly residues" evidence="2">
    <location>
        <begin position="228"/>
        <end position="238"/>
    </location>
</feature>
<name>A0A1Y6ITZ3_9VIBR</name>
<dbReference type="EMBL" id="FXXI01000003">
    <property type="protein sequence ID" value="SMS01108.1"/>
    <property type="molecule type" value="Genomic_DNA"/>
</dbReference>
<dbReference type="GO" id="GO:0004553">
    <property type="term" value="F:hydrolase activity, hydrolyzing O-glycosyl compounds"/>
    <property type="evidence" value="ECO:0007669"/>
    <property type="project" value="InterPro"/>
</dbReference>
<dbReference type="InterPro" id="IPR051477">
    <property type="entry name" value="Expansin_CellWall"/>
</dbReference>
<evidence type="ECO:0000313" key="7">
    <source>
        <dbReference type="EMBL" id="SMS01108.1"/>
    </source>
</evidence>
<dbReference type="InterPro" id="IPR007112">
    <property type="entry name" value="Expansin/allergen_DPBB_dom"/>
</dbReference>
<protein>
    <submittedName>
        <fullName evidence="6">Expansin EXLX1 family cellulose-binding protein</fullName>
    </submittedName>
    <submittedName>
        <fullName evidence="7">Expansin-YoaJ</fullName>
    </submittedName>
</protein>
<dbReference type="InterPro" id="IPR036908">
    <property type="entry name" value="RlpA-like_sf"/>
</dbReference>
<evidence type="ECO:0000256" key="1">
    <source>
        <dbReference type="ARBA" id="ARBA00022729"/>
    </source>
</evidence>
<dbReference type="NCBIfam" id="NF041144">
    <property type="entry name" value="expansin_EXLX1"/>
    <property type="match status" value="1"/>
</dbReference>
<feature type="region of interest" description="Disordered" evidence="2">
    <location>
        <begin position="220"/>
        <end position="255"/>
    </location>
</feature>
<dbReference type="Pfam" id="PF00553">
    <property type="entry name" value="CBM_2"/>
    <property type="match status" value="1"/>
</dbReference>
<feature type="domain" description="CBM2" evidence="5">
    <location>
        <begin position="248"/>
        <end position="335"/>
    </location>
</feature>
<keyword evidence="9" id="KW-1185">Reference proteome</keyword>
<dbReference type="Gene3D" id="2.60.40.290">
    <property type="match status" value="1"/>
</dbReference>
<dbReference type="OrthoDB" id="5499927at2"/>
<dbReference type="InterPro" id="IPR001919">
    <property type="entry name" value="CBD2"/>
</dbReference>
<feature type="chain" id="PRO_5012825530" evidence="3">
    <location>
        <begin position="22"/>
        <end position="335"/>
    </location>
</feature>
<dbReference type="AlphaFoldDB" id="A0A1Y6ITZ3"/>
<dbReference type="GO" id="GO:0005975">
    <property type="term" value="P:carbohydrate metabolic process"/>
    <property type="evidence" value="ECO:0007669"/>
    <property type="project" value="InterPro"/>
</dbReference>
<accession>A0A1Y6ITZ3</accession>
<reference evidence="6 9" key="2">
    <citation type="submission" date="2023-11" db="EMBL/GenBank/DDBJ databases">
        <title>Plant-associative lifestyle of Vibrio porteresiae and its evolutionary dynamics.</title>
        <authorList>
            <person name="Rameshkumar N."/>
            <person name="Kirti K."/>
        </authorList>
    </citation>
    <scope>NUCLEOTIDE SEQUENCE [LARGE SCALE GENOMIC DNA]</scope>
    <source>
        <strain evidence="6 9">MSSRF38</strain>
    </source>
</reference>
<feature type="compositionally biased region" description="Low complexity" evidence="2">
    <location>
        <begin position="239"/>
        <end position="254"/>
    </location>
</feature>
<dbReference type="Gene3D" id="2.60.40.760">
    <property type="entry name" value="Expansin, cellulose-binding-like domain"/>
    <property type="match status" value="1"/>
</dbReference>
<dbReference type="EMBL" id="JAWRCO010000002">
    <property type="protein sequence ID" value="MDW6004816.1"/>
    <property type="molecule type" value="Genomic_DNA"/>
</dbReference>
<dbReference type="InterPro" id="IPR012291">
    <property type="entry name" value="CBM2_carb-bd_dom_sf"/>
</dbReference>
<dbReference type="PANTHER" id="PTHR31836:SF21">
    <property type="entry name" value="EXPANSIN-LIKE PROTEIN 7"/>
    <property type="match status" value="1"/>
</dbReference>